<dbReference type="RefSeq" id="WP_169210092.1">
    <property type="nucleotide sequence ID" value="NZ_JAATNW010000003.1"/>
</dbReference>
<gene>
    <name evidence="3" type="ORF">HCJ96_05790</name>
</gene>
<keyword evidence="1" id="KW-0812">Transmembrane</keyword>
<organism evidence="3 4">
    <name type="scientific">Alteromonas ponticola</name>
    <dbReference type="NCBI Taxonomy" id="2720613"/>
    <lineage>
        <taxon>Bacteria</taxon>
        <taxon>Pseudomonadati</taxon>
        <taxon>Pseudomonadota</taxon>
        <taxon>Gammaproteobacteria</taxon>
        <taxon>Alteromonadales</taxon>
        <taxon>Alteromonadaceae</taxon>
        <taxon>Alteromonas/Salinimonas group</taxon>
        <taxon>Alteromonas</taxon>
    </lineage>
</organism>
<evidence type="ECO:0000256" key="1">
    <source>
        <dbReference type="SAM" id="Phobius"/>
    </source>
</evidence>
<dbReference type="EMBL" id="JAATNW010000003">
    <property type="protein sequence ID" value="NMH59523.1"/>
    <property type="molecule type" value="Genomic_DNA"/>
</dbReference>
<evidence type="ECO:0000313" key="3">
    <source>
        <dbReference type="EMBL" id="NMH59523.1"/>
    </source>
</evidence>
<sequence length="355" mass="39813">MNNISQFSSKDEIHQQACEWVSRIDRGLSSVEKQELQHWTALSSSHRKVLIQTAQLWDDMSVMNELSGLFPLREAPTPQASRLHKLVKHARWSIAAGFTLMMLGVGMMMDWSWIESQSQPVIVHQQQVETAIGEQKNITLSDGSIIHLNTDTVLAVTYTDSKRSIDLIKGEAHFTVAHDKQRPFSVNAGQNSVTAVGTAFNMQYVENEAFELVVTEGRVLVKQNDASASQSGVQSLITKKPVATEGLLMFSGEKAMVQGDVKQKHNLTENDIDEDLAWQQGMIVFKGEPLYKVLQEIGRYTPIQFKLLSEDLKERRVAGFFKVGDIDGLLFALKNSFQIEHSQELDKVIELRTAG</sequence>
<dbReference type="Gene3D" id="2.60.120.1440">
    <property type="match status" value="1"/>
</dbReference>
<dbReference type="PANTHER" id="PTHR30273">
    <property type="entry name" value="PERIPLASMIC SIGNAL SENSOR AND SIGMA FACTOR ACTIVATOR FECR-RELATED"/>
    <property type="match status" value="1"/>
</dbReference>
<dbReference type="Gene3D" id="3.55.50.30">
    <property type="match status" value="1"/>
</dbReference>
<keyword evidence="1" id="KW-0472">Membrane</keyword>
<keyword evidence="1" id="KW-1133">Transmembrane helix</keyword>
<dbReference type="PANTHER" id="PTHR30273:SF2">
    <property type="entry name" value="PROTEIN FECR"/>
    <property type="match status" value="1"/>
</dbReference>
<accession>A0ABX1QZ69</accession>
<comment type="caution">
    <text evidence="3">The sequence shown here is derived from an EMBL/GenBank/DDBJ whole genome shotgun (WGS) entry which is preliminary data.</text>
</comment>
<name>A0ABX1QZ69_9ALTE</name>
<proteinExistence type="predicted"/>
<dbReference type="Pfam" id="PF04773">
    <property type="entry name" value="FecR"/>
    <property type="match status" value="1"/>
</dbReference>
<dbReference type="Proteomes" id="UP000709336">
    <property type="component" value="Unassembled WGS sequence"/>
</dbReference>
<reference evidence="3 4" key="1">
    <citation type="submission" date="2020-03" db="EMBL/GenBank/DDBJ databases">
        <title>Alteromonas ponticola sp. nov., isolated from seawater.</title>
        <authorList>
            <person name="Yoon J.-H."/>
            <person name="Kim Y.-O."/>
        </authorList>
    </citation>
    <scope>NUCLEOTIDE SEQUENCE [LARGE SCALE GENOMIC DNA]</scope>
    <source>
        <strain evidence="3 4">MYP5</strain>
    </source>
</reference>
<keyword evidence="4" id="KW-1185">Reference proteome</keyword>
<evidence type="ECO:0000313" key="4">
    <source>
        <dbReference type="Proteomes" id="UP000709336"/>
    </source>
</evidence>
<dbReference type="InterPro" id="IPR006860">
    <property type="entry name" value="FecR"/>
</dbReference>
<evidence type="ECO:0000259" key="2">
    <source>
        <dbReference type="Pfam" id="PF04773"/>
    </source>
</evidence>
<feature type="transmembrane region" description="Helical" evidence="1">
    <location>
        <begin position="92"/>
        <end position="114"/>
    </location>
</feature>
<feature type="domain" description="FecR protein" evidence="2">
    <location>
        <begin position="127"/>
        <end position="219"/>
    </location>
</feature>
<dbReference type="InterPro" id="IPR012373">
    <property type="entry name" value="Ferrdict_sens_TM"/>
</dbReference>
<dbReference type="PIRSF" id="PIRSF018266">
    <property type="entry name" value="FecR"/>
    <property type="match status" value="1"/>
</dbReference>
<protein>
    <recommendedName>
        <fullName evidence="2">FecR protein domain-containing protein</fullName>
    </recommendedName>
</protein>